<name>A0A1F6G614_9PROT</name>
<proteinExistence type="predicted"/>
<keyword evidence="1" id="KW-1133">Transmembrane helix</keyword>
<dbReference type="EMBL" id="MFNE01000047">
    <property type="protein sequence ID" value="OGG93544.1"/>
    <property type="molecule type" value="Genomic_DNA"/>
</dbReference>
<comment type="caution">
    <text evidence="2">The sequence shown here is derived from an EMBL/GenBank/DDBJ whole genome shotgun (WGS) entry which is preliminary data.</text>
</comment>
<organism evidence="2 3">
    <name type="scientific">Candidatus Lambdaproteobacteria bacterium RIFOXYD2_FULL_50_16</name>
    <dbReference type="NCBI Taxonomy" id="1817772"/>
    <lineage>
        <taxon>Bacteria</taxon>
        <taxon>Pseudomonadati</taxon>
        <taxon>Pseudomonadota</taxon>
        <taxon>Candidatus Lambdaproteobacteria</taxon>
    </lineage>
</organism>
<evidence type="ECO:0000256" key="1">
    <source>
        <dbReference type="SAM" id="Phobius"/>
    </source>
</evidence>
<feature type="transmembrane region" description="Helical" evidence="1">
    <location>
        <begin position="76"/>
        <end position="100"/>
    </location>
</feature>
<protein>
    <recommendedName>
        <fullName evidence="4">EcsC family protein</fullName>
    </recommendedName>
</protein>
<gene>
    <name evidence="2" type="ORF">A2527_11595</name>
</gene>
<evidence type="ECO:0000313" key="3">
    <source>
        <dbReference type="Proteomes" id="UP000178449"/>
    </source>
</evidence>
<reference evidence="2 3" key="1">
    <citation type="journal article" date="2016" name="Nat. Commun.">
        <title>Thousands of microbial genomes shed light on interconnected biogeochemical processes in an aquifer system.</title>
        <authorList>
            <person name="Anantharaman K."/>
            <person name="Brown C.T."/>
            <person name="Hug L.A."/>
            <person name="Sharon I."/>
            <person name="Castelle C.J."/>
            <person name="Probst A.J."/>
            <person name="Thomas B.C."/>
            <person name="Singh A."/>
            <person name="Wilkins M.J."/>
            <person name="Karaoz U."/>
            <person name="Brodie E.L."/>
            <person name="Williams K.H."/>
            <person name="Hubbard S.S."/>
            <person name="Banfield J.F."/>
        </authorList>
    </citation>
    <scope>NUCLEOTIDE SEQUENCE [LARGE SCALE GENOMIC DNA]</scope>
</reference>
<sequence length="227" mass="24825">MITLTPRDLEETKQFLQNSIKALDHLLKMGLEGVGPLKSAVDLARTYEEDPKLKSKGERISALAQRELKKTFAGGFVTSLGGLISLPIAIPASMAVAWVLQIRMVGAMAHLGGFDLNEPPVRTAIALCLLGKRGKELVESDFVEIQRKLAQGQFYGVPKKTWLLLNQQVVKRLMLLSSQKGFTRLSKAIPLAGGLVGGTLDFLAAKETYEFALELFNFEGTSMPQPL</sequence>
<dbReference type="AlphaFoldDB" id="A0A1F6G614"/>
<accession>A0A1F6G614</accession>
<keyword evidence="1" id="KW-0812">Transmembrane</keyword>
<evidence type="ECO:0008006" key="4">
    <source>
        <dbReference type="Google" id="ProtNLM"/>
    </source>
</evidence>
<evidence type="ECO:0000313" key="2">
    <source>
        <dbReference type="EMBL" id="OGG93544.1"/>
    </source>
</evidence>
<dbReference type="STRING" id="1817772.A2527_11595"/>
<dbReference type="Proteomes" id="UP000178449">
    <property type="component" value="Unassembled WGS sequence"/>
</dbReference>
<keyword evidence="1" id="KW-0472">Membrane</keyword>